<keyword evidence="4" id="KW-1185">Reference proteome</keyword>
<evidence type="ECO:0000256" key="2">
    <source>
        <dbReference type="SAM" id="SignalP"/>
    </source>
</evidence>
<dbReference type="Proteomes" id="UP000199207">
    <property type="component" value="Unassembled WGS sequence"/>
</dbReference>
<feature type="chain" id="PRO_5039541519" description="DUF461 domain-containing protein" evidence="2">
    <location>
        <begin position="23"/>
        <end position="232"/>
    </location>
</feature>
<evidence type="ECO:0000313" key="4">
    <source>
        <dbReference type="Proteomes" id="UP000199207"/>
    </source>
</evidence>
<evidence type="ECO:0000313" key="3">
    <source>
        <dbReference type="EMBL" id="SFC24792.1"/>
    </source>
</evidence>
<protein>
    <recommendedName>
        <fullName evidence="5">DUF461 domain-containing protein</fullName>
    </recommendedName>
</protein>
<organism evidence="3 4">
    <name type="scientific">Streptomyces aidingensis</name>
    <dbReference type="NCBI Taxonomy" id="910347"/>
    <lineage>
        <taxon>Bacteria</taxon>
        <taxon>Bacillati</taxon>
        <taxon>Actinomycetota</taxon>
        <taxon>Actinomycetes</taxon>
        <taxon>Kitasatosporales</taxon>
        <taxon>Streptomycetaceae</taxon>
        <taxon>Streptomyces</taxon>
    </lineage>
</organism>
<dbReference type="OrthoDB" id="3824824at2"/>
<reference evidence="3 4" key="1">
    <citation type="submission" date="2016-10" db="EMBL/GenBank/DDBJ databases">
        <authorList>
            <person name="de Groot N.N."/>
        </authorList>
    </citation>
    <scope>NUCLEOTIDE SEQUENCE [LARGE SCALE GENOMIC DNA]</scope>
    <source>
        <strain evidence="3 4">CGMCC 4.5739</strain>
    </source>
</reference>
<evidence type="ECO:0000256" key="1">
    <source>
        <dbReference type="SAM" id="MobiDB-lite"/>
    </source>
</evidence>
<feature type="region of interest" description="Disordered" evidence="1">
    <location>
        <begin position="165"/>
        <end position="232"/>
    </location>
</feature>
<feature type="compositionally biased region" description="Acidic residues" evidence="1">
    <location>
        <begin position="219"/>
        <end position="232"/>
    </location>
</feature>
<keyword evidence="2" id="KW-0732">Signal</keyword>
<proteinExistence type="predicted"/>
<feature type="signal peptide" evidence="2">
    <location>
        <begin position="1"/>
        <end position="22"/>
    </location>
</feature>
<evidence type="ECO:0008006" key="5">
    <source>
        <dbReference type="Google" id="ProtNLM"/>
    </source>
</evidence>
<dbReference type="EMBL" id="FOLM01000002">
    <property type="protein sequence ID" value="SFC24792.1"/>
    <property type="molecule type" value="Genomic_DNA"/>
</dbReference>
<dbReference type="AlphaFoldDB" id="A0A1I1HMK3"/>
<name>A0A1I1HMK3_9ACTN</name>
<accession>A0A1I1HMK3</accession>
<dbReference type="RefSeq" id="WP_093837715.1">
    <property type="nucleotide sequence ID" value="NZ_FOLM01000002.1"/>
</dbReference>
<feature type="compositionally biased region" description="Acidic residues" evidence="1">
    <location>
        <begin position="174"/>
        <end position="192"/>
    </location>
</feature>
<sequence>MSRSLRRGALAATLALSIAPLAACGAGYDSGTDSVRPDNAYARTDGIEVQNVNVVIGEAADGPASVTARIFNDSGADQTLEAILLGTEGGQFELLPPEGESAITVPAGGSVMLGGEGNPAAYVPDASAAGIAAGNAQNLVFLMSESGEAELFARVVPATGPFAYYADWGPTEPPAEETAEEQDQQQETEQQETQDTGTAGEESGEDTGTGEDGGAGEDAAGEESGDDGTADE</sequence>
<gene>
    <name evidence="3" type="ORF">SAMN05421773_102439</name>
</gene>